<dbReference type="PANTHER" id="PTHR30146:SF2">
    <property type="entry name" value="HTH-TYPE TRANSCRIPTIONAL REGULATOR GNTR"/>
    <property type="match status" value="1"/>
</dbReference>
<evidence type="ECO:0000256" key="3">
    <source>
        <dbReference type="ARBA" id="ARBA00023163"/>
    </source>
</evidence>
<dbReference type="AlphaFoldDB" id="A0A926GHV7"/>
<dbReference type="Gene3D" id="3.40.50.2300">
    <property type="match status" value="2"/>
</dbReference>
<dbReference type="Pfam" id="PF00356">
    <property type="entry name" value="LacI"/>
    <property type="match status" value="1"/>
</dbReference>
<dbReference type="InterPro" id="IPR046335">
    <property type="entry name" value="LacI/GalR-like_sensor"/>
</dbReference>
<dbReference type="Gene3D" id="1.10.260.40">
    <property type="entry name" value="lambda repressor-like DNA-binding domains"/>
    <property type="match status" value="1"/>
</dbReference>
<dbReference type="RefSeq" id="WP_187794109.1">
    <property type="nucleotide sequence ID" value="NZ_JACOQL010000004.1"/>
</dbReference>
<dbReference type="SUPFAM" id="SSF47413">
    <property type="entry name" value="lambda repressor-like DNA-binding domains"/>
    <property type="match status" value="1"/>
</dbReference>
<organism evidence="5 6">
    <name type="scientific">Paracoccus amoyensis</name>
    <dbReference type="NCBI Taxonomy" id="2760093"/>
    <lineage>
        <taxon>Bacteria</taxon>
        <taxon>Pseudomonadati</taxon>
        <taxon>Pseudomonadota</taxon>
        <taxon>Alphaproteobacteria</taxon>
        <taxon>Rhodobacterales</taxon>
        <taxon>Paracoccaceae</taxon>
        <taxon>Paracoccus</taxon>
    </lineage>
</organism>
<keyword evidence="1" id="KW-0805">Transcription regulation</keyword>
<feature type="domain" description="HTH lacI-type" evidence="4">
    <location>
        <begin position="11"/>
        <end position="65"/>
    </location>
</feature>
<keyword evidence="3" id="KW-0804">Transcription</keyword>
<sequence>MRKNSNIYKTVTLKDVAEAANVSAITVSRALRTPDVVSPKVRARVSEAVERLGYSPNQAARALASASTSIIGVIIPSVTNQVFADVLRGIYEAIEDTGFQVQLGNSRYTARKEEELIKVFAAQRPVGLIVAGMDQSENSRAILSSLGCPVVQVMDVGPNPIDMMIGFDNRAGGRTATQHLLDKGYHRIGFIGARMDPRAQRRLQGYADALQAAGLYEGNLIYTSPQPSSVTRGAEMFSDFLAMAPDIDAVFCNNDDMALGALFECQRRHIRVPDQIGIIGYNDLGYSAESNPSLSSIRTKRYEMGLRAVEMIISANRGEHPNPTVIDVGYELMARQSTDRNSTGGRGGHH</sequence>
<name>A0A926GHV7_9RHOB</name>
<dbReference type="CDD" id="cd01575">
    <property type="entry name" value="PBP1_GntR"/>
    <property type="match status" value="1"/>
</dbReference>
<dbReference type="GO" id="GO:0003700">
    <property type="term" value="F:DNA-binding transcription factor activity"/>
    <property type="evidence" value="ECO:0007669"/>
    <property type="project" value="TreeGrafter"/>
</dbReference>
<dbReference type="PROSITE" id="PS00356">
    <property type="entry name" value="HTH_LACI_1"/>
    <property type="match status" value="1"/>
</dbReference>
<protein>
    <submittedName>
        <fullName evidence="5">LacI family DNA-binding transcriptional regulator</fullName>
    </submittedName>
</protein>
<dbReference type="EMBL" id="JACOQL010000004">
    <property type="protein sequence ID" value="MBC9247609.1"/>
    <property type="molecule type" value="Genomic_DNA"/>
</dbReference>
<dbReference type="InterPro" id="IPR010982">
    <property type="entry name" value="Lambda_DNA-bd_dom_sf"/>
</dbReference>
<accession>A0A926GHV7</accession>
<dbReference type="SMART" id="SM00354">
    <property type="entry name" value="HTH_LACI"/>
    <property type="match status" value="1"/>
</dbReference>
<dbReference type="InterPro" id="IPR028082">
    <property type="entry name" value="Peripla_BP_I"/>
</dbReference>
<dbReference type="InterPro" id="IPR000843">
    <property type="entry name" value="HTH_LacI"/>
</dbReference>
<reference evidence="5" key="1">
    <citation type="submission" date="2020-08" db="EMBL/GenBank/DDBJ databases">
        <title>Paracoccus amoyensis sp. nov., isolated from the surface seawater at coast of Xiamen, Fujian.</title>
        <authorList>
            <person name="Lyu L."/>
        </authorList>
    </citation>
    <scope>NUCLEOTIDE SEQUENCE</scope>
    <source>
        <strain evidence="5">11-3</strain>
    </source>
</reference>
<evidence type="ECO:0000313" key="6">
    <source>
        <dbReference type="Proteomes" id="UP000608594"/>
    </source>
</evidence>
<dbReference type="Proteomes" id="UP000608594">
    <property type="component" value="Unassembled WGS sequence"/>
</dbReference>
<dbReference type="SUPFAM" id="SSF53822">
    <property type="entry name" value="Periplasmic binding protein-like I"/>
    <property type="match status" value="1"/>
</dbReference>
<dbReference type="GO" id="GO:0000976">
    <property type="term" value="F:transcription cis-regulatory region binding"/>
    <property type="evidence" value="ECO:0007669"/>
    <property type="project" value="TreeGrafter"/>
</dbReference>
<evidence type="ECO:0000256" key="1">
    <source>
        <dbReference type="ARBA" id="ARBA00023015"/>
    </source>
</evidence>
<evidence type="ECO:0000259" key="4">
    <source>
        <dbReference type="PROSITE" id="PS50932"/>
    </source>
</evidence>
<keyword evidence="6" id="KW-1185">Reference proteome</keyword>
<keyword evidence="2 5" id="KW-0238">DNA-binding</keyword>
<evidence type="ECO:0000256" key="2">
    <source>
        <dbReference type="ARBA" id="ARBA00023125"/>
    </source>
</evidence>
<proteinExistence type="predicted"/>
<comment type="caution">
    <text evidence="5">The sequence shown here is derived from an EMBL/GenBank/DDBJ whole genome shotgun (WGS) entry which is preliminary data.</text>
</comment>
<evidence type="ECO:0000313" key="5">
    <source>
        <dbReference type="EMBL" id="MBC9247609.1"/>
    </source>
</evidence>
<dbReference type="CDD" id="cd01392">
    <property type="entry name" value="HTH_LacI"/>
    <property type="match status" value="1"/>
</dbReference>
<dbReference type="Pfam" id="PF13377">
    <property type="entry name" value="Peripla_BP_3"/>
    <property type="match status" value="1"/>
</dbReference>
<dbReference type="PROSITE" id="PS50932">
    <property type="entry name" value="HTH_LACI_2"/>
    <property type="match status" value="1"/>
</dbReference>
<dbReference type="PANTHER" id="PTHR30146">
    <property type="entry name" value="LACI-RELATED TRANSCRIPTIONAL REPRESSOR"/>
    <property type="match status" value="1"/>
</dbReference>
<gene>
    <name evidence="5" type="ORF">H4P12_13050</name>
</gene>